<comment type="caution">
    <text evidence="1">The sequence shown here is derived from an EMBL/GenBank/DDBJ whole genome shotgun (WGS) entry which is preliminary data.</text>
</comment>
<sequence length="355" mass="38537">MSKSSQSTLPSPVRFGTLAFLRKLEISATKDLDLRCISLLSIDDYINDFFYLQTYLLILGFIKVMSPTSAGCRKWGSDVPTKVELQGAKTKDRKDPSLKLQATLSPKARSRPPVPMRIADAAIVELEPIEEVEEQAALEPRLTDRIVLVPRAVDVQKPIRAEPNVVNEQDVADHDGRPGPPIGSRLDIASRVPYAVASVGEARGADLGYVVPRCVAVGVLHVLAGGLQKPDVLLGESSFPVVVEVAFAVAVQEKSCQVLEHDAVVLAVGLLGTNQFPNPNKGGTPEDPLVAPGGDHQALTHLHDAGGIEVWVGLLISFRPLPWGEDRPRVWARPRRRHPLLGVLVGQRCDRESPC</sequence>
<organism evidence="1 2">
    <name type="scientific">Candidatus Woykebacteria bacterium RBG_16_43_9</name>
    <dbReference type="NCBI Taxonomy" id="1802596"/>
    <lineage>
        <taxon>Bacteria</taxon>
        <taxon>Candidatus Woykeibacteriota</taxon>
    </lineage>
</organism>
<proteinExistence type="predicted"/>
<protein>
    <submittedName>
        <fullName evidence="1">Uncharacterized protein</fullName>
    </submittedName>
</protein>
<evidence type="ECO:0000313" key="1">
    <source>
        <dbReference type="EMBL" id="OGY25520.1"/>
    </source>
</evidence>
<dbReference type="Proteomes" id="UP000176389">
    <property type="component" value="Unassembled WGS sequence"/>
</dbReference>
<name>A0A1G1WDG6_9BACT</name>
<dbReference type="AlphaFoldDB" id="A0A1G1WDG6"/>
<reference evidence="1 2" key="1">
    <citation type="journal article" date="2016" name="Nat. Commun.">
        <title>Thousands of microbial genomes shed light on interconnected biogeochemical processes in an aquifer system.</title>
        <authorList>
            <person name="Anantharaman K."/>
            <person name="Brown C.T."/>
            <person name="Hug L.A."/>
            <person name="Sharon I."/>
            <person name="Castelle C.J."/>
            <person name="Probst A.J."/>
            <person name="Thomas B.C."/>
            <person name="Singh A."/>
            <person name="Wilkins M.J."/>
            <person name="Karaoz U."/>
            <person name="Brodie E.L."/>
            <person name="Williams K.H."/>
            <person name="Hubbard S.S."/>
            <person name="Banfield J.F."/>
        </authorList>
    </citation>
    <scope>NUCLEOTIDE SEQUENCE [LARGE SCALE GENOMIC DNA]</scope>
</reference>
<accession>A0A1G1WDG6</accession>
<gene>
    <name evidence="1" type="ORF">A2Z11_03785</name>
</gene>
<dbReference type="EMBL" id="MHCS01000045">
    <property type="protein sequence ID" value="OGY25520.1"/>
    <property type="molecule type" value="Genomic_DNA"/>
</dbReference>
<evidence type="ECO:0000313" key="2">
    <source>
        <dbReference type="Proteomes" id="UP000176389"/>
    </source>
</evidence>